<feature type="domain" description="Heparan sulphate-N-deacetylase deacetylase" evidence="20">
    <location>
        <begin position="296"/>
        <end position="500"/>
    </location>
</feature>
<sequence>MLILVFFVSFYNSLHFVPLSALFLCLCYSCTFSLSPSPPPSLPLSPYRQLPYPHPPNPPHTHVHTDPVVLVLVESQYSQLGQDIVAILESARLQFRMEIAPGKGDLPPLTDKGRGRYSLIIYENLLKYAQADTWNRQLLHQYCSEYRVGIIGFYRSNENSPALLKLRGLPLVLRTNQALRDCCVASTSPLLHLTKPGMDRGALPGEDWTSFSSNHSTFQAVLQARAREGAPGAGSGDNPASGFSPGLQATVVQDMGLYDGVRRVLFGQGLGYWLHRLILVDAISYLTDRKLSLGLDRYIMVDIDDIFVGKEGTRMNAKDVKALLDTQKQLRSQISNFTFNLGFSGKFYHTGTVEEDEGDDLLLKYVDEFWWFPHMWSHMQPHLFHNESSLLEQMVLNKEFALQHGIPVDMGYAVAPHHSGVYPVHLQLYEAWRRVWNIRVTSTEEYPHLKPARYRKGFIHSNIMVLPRQTCGLFTHTIYYKEYPGGPKELDKSIRGGELFLTVLLNPISIFMTHLSNYGNDRLGLYTFVHLASFLRSWTNLNLSTLPPLQLAHKYFQLFPEQRHPLWQNPCDDKRHKDIWSKEKTCDRLPKFMVIGPQKTGTTALYLFLLMHPSISSNFPSPKTYEEVQFFNTNNYHKGIDWYMEFFPVPSNVTTDFLFEKSANYFPSEESPRRAAALLPKAKIITLLINPSDRAYSWYQLLIIDGQQLRSDPAAVMDEVQKFLGVTPHFNYSQALTFDPQKGFWCQLLEGGKTKCLGKSKGRKYPPMDPEARAYLSRYYREHNIELSKLLHRLGQPLPSWLREELQKVSSIKLCDAHKLTSV</sequence>
<comment type="subcellular location">
    <subcellularLocation>
        <location evidence="1">Golgi apparatus membrane</location>
        <topology evidence="1">Single-pass type II membrane protein</topology>
    </subcellularLocation>
</comment>
<evidence type="ECO:0000256" key="15">
    <source>
        <dbReference type="ARBA" id="ARBA00023268"/>
    </source>
</evidence>
<dbReference type="InterPro" id="IPR021930">
    <property type="entry name" value="Heparan_SO4_deacetylase_dom"/>
</dbReference>
<evidence type="ECO:0000256" key="2">
    <source>
        <dbReference type="ARBA" id="ARBA00004841"/>
    </source>
</evidence>
<dbReference type="Ensembl" id="ENSMMDT00005002043.1">
    <property type="protein sequence ID" value="ENSMMDP00005002009.1"/>
    <property type="gene ID" value="ENSMMDG00005001034.1"/>
</dbReference>
<dbReference type="Pfam" id="PF00685">
    <property type="entry name" value="Sulfotransfer_1"/>
    <property type="match status" value="1"/>
</dbReference>
<evidence type="ECO:0000256" key="11">
    <source>
        <dbReference type="ARBA" id="ARBA00023034"/>
    </source>
</evidence>
<reference evidence="22" key="3">
    <citation type="submission" date="2025-09" db="UniProtKB">
        <authorList>
            <consortium name="Ensembl"/>
        </authorList>
    </citation>
    <scope>IDENTIFICATION</scope>
</reference>
<evidence type="ECO:0000259" key="21">
    <source>
        <dbReference type="Pfam" id="PF25119"/>
    </source>
</evidence>
<evidence type="ECO:0000256" key="10">
    <source>
        <dbReference type="ARBA" id="ARBA00022989"/>
    </source>
</evidence>
<dbReference type="UniPathway" id="UPA00862"/>
<dbReference type="GO" id="GO:0019213">
    <property type="term" value="F:deacetylase activity"/>
    <property type="evidence" value="ECO:0007669"/>
    <property type="project" value="TreeGrafter"/>
</dbReference>
<dbReference type="UniPathway" id="UPA00756"/>
<evidence type="ECO:0000313" key="22">
    <source>
        <dbReference type="Ensembl" id="ENSMMDP00005002009.1"/>
    </source>
</evidence>
<evidence type="ECO:0000256" key="14">
    <source>
        <dbReference type="ARBA" id="ARBA00023180"/>
    </source>
</evidence>
<evidence type="ECO:0000256" key="12">
    <source>
        <dbReference type="ARBA" id="ARBA00023136"/>
    </source>
</evidence>
<keyword evidence="14" id="KW-0325">Glycoprotein</keyword>
<dbReference type="GO" id="GO:0015012">
    <property type="term" value="P:heparan sulfate proteoglycan biosynthetic process"/>
    <property type="evidence" value="ECO:0007669"/>
    <property type="project" value="UniProtKB-UniPathway"/>
</dbReference>
<dbReference type="InterPro" id="IPR000863">
    <property type="entry name" value="Sulfotransferase_dom"/>
</dbReference>
<dbReference type="InterPro" id="IPR037359">
    <property type="entry name" value="NST/OST"/>
</dbReference>
<dbReference type="Pfam" id="PF25119">
    <property type="entry name" value="HSNSD_N"/>
    <property type="match status" value="1"/>
</dbReference>
<feature type="disulfide bond" evidence="18">
    <location>
        <begin position="746"/>
        <end position="756"/>
    </location>
</feature>
<evidence type="ECO:0000256" key="8">
    <source>
        <dbReference type="ARBA" id="ARBA00022801"/>
    </source>
</evidence>
<dbReference type="InterPro" id="IPR027417">
    <property type="entry name" value="P-loop_NTPase"/>
</dbReference>
<dbReference type="Proteomes" id="UP000472263">
    <property type="component" value="Chromosome 1"/>
</dbReference>
<dbReference type="Pfam" id="PF12062">
    <property type="entry name" value="HSNSD-CE"/>
    <property type="match status" value="1"/>
</dbReference>
<evidence type="ECO:0000259" key="20">
    <source>
        <dbReference type="Pfam" id="PF12062"/>
    </source>
</evidence>
<dbReference type="PANTHER" id="PTHR10605:SF45">
    <property type="entry name" value="BIFUNCTIONAL HEPARAN SULFATE N-DEACETYLASE_N-SULFOTRANSFERASE 4"/>
    <property type="match status" value="1"/>
</dbReference>
<evidence type="ECO:0000256" key="7">
    <source>
        <dbReference type="ARBA" id="ARBA00022692"/>
    </source>
</evidence>
<dbReference type="GO" id="GO:0015016">
    <property type="term" value="F:heparan sulfate N-sulfotransferase activity"/>
    <property type="evidence" value="ECO:0007669"/>
    <property type="project" value="UniProtKB-EC"/>
</dbReference>
<proteinExistence type="inferred from homology"/>
<keyword evidence="6" id="KW-0808">Transferase</keyword>
<reference evidence="22" key="2">
    <citation type="submission" date="2025-08" db="UniProtKB">
        <authorList>
            <consortium name="Ensembl"/>
        </authorList>
    </citation>
    <scope>IDENTIFICATION</scope>
</reference>
<organism evidence="22 23">
    <name type="scientific">Myripristis murdjan</name>
    <name type="common">pinecone soldierfish</name>
    <dbReference type="NCBI Taxonomy" id="586833"/>
    <lineage>
        <taxon>Eukaryota</taxon>
        <taxon>Metazoa</taxon>
        <taxon>Chordata</taxon>
        <taxon>Craniata</taxon>
        <taxon>Vertebrata</taxon>
        <taxon>Euteleostomi</taxon>
        <taxon>Actinopterygii</taxon>
        <taxon>Neopterygii</taxon>
        <taxon>Teleostei</taxon>
        <taxon>Neoteleostei</taxon>
        <taxon>Acanthomorphata</taxon>
        <taxon>Holocentriformes</taxon>
        <taxon>Holocentridae</taxon>
        <taxon>Myripristis</taxon>
    </lineage>
</organism>
<evidence type="ECO:0000256" key="17">
    <source>
        <dbReference type="PIRSR" id="PIRSR637359-2"/>
    </source>
</evidence>
<dbReference type="GO" id="GO:0000139">
    <property type="term" value="C:Golgi membrane"/>
    <property type="evidence" value="ECO:0007669"/>
    <property type="project" value="UniProtKB-SubCell"/>
</dbReference>
<protein>
    <recommendedName>
        <fullName evidence="5">[heparan sulfate]-glucosamine N-sulfotransferase</fullName>
        <ecNumber evidence="5">2.8.2.8</ecNumber>
    </recommendedName>
</protein>
<evidence type="ECO:0000256" key="6">
    <source>
        <dbReference type="ARBA" id="ARBA00022679"/>
    </source>
</evidence>
<evidence type="ECO:0000313" key="23">
    <source>
        <dbReference type="Proteomes" id="UP000472263"/>
    </source>
</evidence>
<evidence type="ECO:0000256" key="5">
    <source>
        <dbReference type="ARBA" id="ARBA00012979"/>
    </source>
</evidence>
<dbReference type="InterPro" id="IPR056793">
    <property type="entry name" value="HSNSD_N"/>
</dbReference>
<dbReference type="EC" id="2.8.2.8" evidence="5"/>
<evidence type="ECO:0000259" key="19">
    <source>
        <dbReference type="Pfam" id="PF00685"/>
    </source>
</evidence>
<feature type="binding site" evidence="17">
    <location>
        <begin position="761"/>
        <end position="765"/>
    </location>
    <ligand>
        <name>3'-phosphoadenylyl sulfate</name>
        <dbReference type="ChEBI" id="CHEBI:58339"/>
    </ligand>
</feature>
<reference evidence="22" key="1">
    <citation type="submission" date="2019-06" db="EMBL/GenBank/DDBJ databases">
        <authorList>
            <consortium name="Wellcome Sanger Institute Data Sharing"/>
        </authorList>
    </citation>
    <scope>NUCLEOTIDE SEQUENCE [LARGE SCALE GENOMIC DNA]</scope>
</reference>
<dbReference type="PANTHER" id="PTHR10605">
    <property type="entry name" value="HEPARAN SULFATE SULFOTRANSFERASE"/>
    <property type="match status" value="1"/>
</dbReference>
<evidence type="ECO:0000256" key="3">
    <source>
        <dbReference type="ARBA" id="ARBA00005093"/>
    </source>
</evidence>
<name>A0A667WN97_9TELE</name>
<keyword evidence="13 18" id="KW-1015">Disulfide bond</keyword>
<dbReference type="Gene3D" id="3.40.50.300">
    <property type="entry name" value="P-loop containing nucleotide triphosphate hydrolases"/>
    <property type="match status" value="2"/>
</dbReference>
<dbReference type="GO" id="GO:0030210">
    <property type="term" value="P:heparin proteoglycan biosynthetic process"/>
    <property type="evidence" value="ECO:0007669"/>
    <property type="project" value="UniProtKB-UniPathway"/>
</dbReference>
<feature type="active site" description="For sulfotransferase activity" evidence="16">
    <location>
        <position position="599"/>
    </location>
</feature>
<feature type="binding site" evidence="17">
    <location>
        <position position="697"/>
    </location>
    <ligand>
        <name>3'-phosphoadenylyl sulfate</name>
        <dbReference type="ChEBI" id="CHEBI:58339"/>
    </ligand>
</feature>
<accession>A0A667WN97</accession>
<keyword evidence="10" id="KW-1133">Transmembrane helix</keyword>
<comment type="similarity">
    <text evidence="4">Belongs to the sulfotransferase 1 family. NDST subfamily.</text>
</comment>
<feature type="binding site" evidence="17">
    <location>
        <position position="745"/>
    </location>
    <ligand>
        <name>3'-phosphoadenylyl sulfate</name>
        <dbReference type="ChEBI" id="CHEBI:58339"/>
    </ligand>
</feature>
<keyword evidence="8" id="KW-0378">Hydrolase</keyword>
<dbReference type="AlphaFoldDB" id="A0A667WN97"/>
<keyword evidence="7" id="KW-0812">Transmembrane</keyword>
<keyword evidence="9" id="KW-0735">Signal-anchor</keyword>
<keyword evidence="11" id="KW-0333">Golgi apparatus</keyword>
<dbReference type="SUPFAM" id="SSF52540">
    <property type="entry name" value="P-loop containing nucleoside triphosphate hydrolases"/>
    <property type="match status" value="1"/>
</dbReference>
<feature type="domain" description="Sulfotransferase" evidence="19">
    <location>
        <begin position="590"/>
        <end position="700"/>
    </location>
</feature>
<evidence type="ECO:0000256" key="9">
    <source>
        <dbReference type="ARBA" id="ARBA00022968"/>
    </source>
</evidence>
<dbReference type="GO" id="GO:0016787">
    <property type="term" value="F:hydrolase activity"/>
    <property type="evidence" value="ECO:0007669"/>
    <property type="project" value="UniProtKB-KW"/>
</dbReference>
<dbReference type="GeneTree" id="ENSGT00940000157168"/>
<feature type="domain" description="Heparan sulfate-N-deacetylase N-terminal" evidence="21">
    <location>
        <begin position="65"/>
        <end position="286"/>
    </location>
</feature>
<evidence type="ECO:0000256" key="18">
    <source>
        <dbReference type="PIRSR" id="PIRSR637359-3"/>
    </source>
</evidence>
<keyword evidence="12" id="KW-0472">Membrane</keyword>
<keyword evidence="15" id="KW-0511">Multifunctional enzyme</keyword>
<gene>
    <name evidence="22" type="primary">NDST4</name>
    <name evidence="22" type="synonym">ndst3</name>
</gene>
<comment type="pathway">
    <text evidence="2">Glycan metabolism; heparin biosynthesis.</text>
</comment>
<evidence type="ECO:0000256" key="13">
    <source>
        <dbReference type="ARBA" id="ARBA00023157"/>
    </source>
</evidence>
<keyword evidence="23" id="KW-1185">Reference proteome</keyword>
<evidence type="ECO:0000256" key="16">
    <source>
        <dbReference type="PIRSR" id="PIRSR637359-1"/>
    </source>
</evidence>
<evidence type="ECO:0000256" key="4">
    <source>
        <dbReference type="ARBA" id="ARBA00010420"/>
    </source>
</evidence>
<comment type="pathway">
    <text evidence="3">Glycan metabolism; heparan sulfate biosynthesis.</text>
</comment>
<evidence type="ECO:0000256" key="1">
    <source>
        <dbReference type="ARBA" id="ARBA00004323"/>
    </source>
</evidence>